<keyword evidence="3" id="KW-1185">Reference proteome</keyword>
<feature type="compositionally biased region" description="Polar residues" evidence="1">
    <location>
        <begin position="71"/>
        <end position="100"/>
    </location>
</feature>
<feature type="region of interest" description="Disordered" evidence="1">
    <location>
        <begin position="1"/>
        <end position="100"/>
    </location>
</feature>
<evidence type="ECO:0000256" key="1">
    <source>
        <dbReference type="SAM" id="MobiDB-lite"/>
    </source>
</evidence>
<dbReference type="EMBL" id="JAEFBJ010000012">
    <property type="protein sequence ID" value="KAG7547037.1"/>
    <property type="molecule type" value="Genomic_DNA"/>
</dbReference>
<comment type="caution">
    <text evidence="2">The sequence shown here is derived from an EMBL/GenBank/DDBJ whole genome shotgun (WGS) entry which is preliminary data.</text>
</comment>
<name>A0A8T1YLC8_ARASU</name>
<sequence length="100" mass="10795">MFPTIKGWYPKKPRSAGNGFPSKGTKKPRSAGNGFHQRVQRSPDPLGMFPTKGTKKIHKISPNPLGRLLATTGTQRKSKLGTNIESNPGGSATQLETQPL</sequence>
<dbReference type="AlphaFoldDB" id="A0A8T1YLC8"/>
<gene>
    <name evidence="2" type="ORF">ISN44_As12g023240</name>
</gene>
<organism evidence="2 3">
    <name type="scientific">Arabidopsis suecica</name>
    <name type="common">Swedish thale-cress</name>
    <name type="synonym">Cardaminopsis suecica</name>
    <dbReference type="NCBI Taxonomy" id="45249"/>
    <lineage>
        <taxon>Eukaryota</taxon>
        <taxon>Viridiplantae</taxon>
        <taxon>Streptophyta</taxon>
        <taxon>Embryophyta</taxon>
        <taxon>Tracheophyta</taxon>
        <taxon>Spermatophyta</taxon>
        <taxon>Magnoliopsida</taxon>
        <taxon>eudicotyledons</taxon>
        <taxon>Gunneridae</taxon>
        <taxon>Pentapetalae</taxon>
        <taxon>rosids</taxon>
        <taxon>malvids</taxon>
        <taxon>Brassicales</taxon>
        <taxon>Brassicaceae</taxon>
        <taxon>Camelineae</taxon>
        <taxon>Arabidopsis</taxon>
    </lineage>
</organism>
<evidence type="ECO:0000313" key="2">
    <source>
        <dbReference type="EMBL" id="KAG7547037.1"/>
    </source>
</evidence>
<reference evidence="2 3" key="1">
    <citation type="submission" date="2020-12" db="EMBL/GenBank/DDBJ databases">
        <title>Concerted genomic and epigenomic changes stabilize Arabidopsis allopolyploids.</title>
        <authorList>
            <person name="Chen Z."/>
        </authorList>
    </citation>
    <scope>NUCLEOTIDE SEQUENCE [LARGE SCALE GENOMIC DNA]</scope>
    <source>
        <strain evidence="2">As9502</strain>
        <tissue evidence="2">Leaf</tissue>
    </source>
</reference>
<proteinExistence type="predicted"/>
<dbReference type="Proteomes" id="UP000694251">
    <property type="component" value="Chromosome 12"/>
</dbReference>
<protein>
    <submittedName>
        <fullName evidence="2">Uncharacterized protein</fullName>
    </submittedName>
</protein>
<accession>A0A8T1YLC8</accession>
<evidence type="ECO:0000313" key="3">
    <source>
        <dbReference type="Proteomes" id="UP000694251"/>
    </source>
</evidence>